<feature type="transmembrane region" description="Helical" evidence="1">
    <location>
        <begin position="149"/>
        <end position="170"/>
    </location>
</feature>
<feature type="transmembrane region" description="Helical" evidence="1">
    <location>
        <begin position="89"/>
        <end position="105"/>
    </location>
</feature>
<accession>A0A160TBT9</accession>
<name>A0A160TBT9_9ZZZZ</name>
<keyword evidence="1" id="KW-1133">Transmembrane helix</keyword>
<dbReference type="EMBL" id="CZQC01000057">
    <property type="protein sequence ID" value="CUS41885.1"/>
    <property type="molecule type" value="Genomic_DNA"/>
</dbReference>
<evidence type="ECO:0000256" key="1">
    <source>
        <dbReference type="SAM" id="Phobius"/>
    </source>
</evidence>
<dbReference type="AlphaFoldDB" id="A0A160TBT9"/>
<protein>
    <recommendedName>
        <fullName evidence="3">DUF4234 domain-containing protein</fullName>
    </recommendedName>
</protein>
<evidence type="ECO:0000313" key="2">
    <source>
        <dbReference type="EMBL" id="CUS41885.1"/>
    </source>
</evidence>
<proteinExistence type="predicted"/>
<gene>
    <name evidence="2" type="ORF">MGWOODY_Tha2277</name>
</gene>
<keyword evidence="1" id="KW-0812">Transmembrane</keyword>
<evidence type="ECO:0008006" key="3">
    <source>
        <dbReference type="Google" id="ProtNLM"/>
    </source>
</evidence>
<reference evidence="2" key="1">
    <citation type="submission" date="2015-10" db="EMBL/GenBank/DDBJ databases">
        <authorList>
            <person name="Gilbert D.G."/>
        </authorList>
    </citation>
    <scope>NUCLEOTIDE SEQUENCE</scope>
</reference>
<sequence>MQQHPETRAKSLFFEVGTEKLIELSLASFGLYSFYWTYCNWLQIARRGGQVSPIWRTLVSVVYQFDLYRRISKTGEEFGEPTRWKPARLYFLYLLFTLMPIWMLITDHYWGLLANLMTLLPNLLVNQTINKLHDQRMHFFAKNTELSGLNWALIVSGMIAWLTLMTYALVQ</sequence>
<keyword evidence="1" id="KW-0472">Membrane</keyword>
<organism evidence="2">
    <name type="scientific">hydrothermal vent metagenome</name>
    <dbReference type="NCBI Taxonomy" id="652676"/>
    <lineage>
        <taxon>unclassified sequences</taxon>
        <taxon>metagenomes</taxon>
        <taxon>ecological metagenomes</taxon>
    </lineage>
</organism>